<dbReference type="AlphaFoldDB" id="A0A2H0UIP0"/>
<dbReference type="InterPro" id="IPR012902">
    <property type="entry name" value="N_methyl_site"/>
</dbReference>
<feature type="compositionally biased region" description="Basic residues" evidence="1">
    <location>
        <begin position="1"/>
        <end position="11"/>
    </location>
</feature>
<organism evidence="2 3">
    <name type="scientific">Candidatus Kaiserbacteria bacterium CG10_big_fil_rev_8_21_14_0_10_43_70</name>
    <dbReference type="NCBI Taxonomy" id="1974605"/>
    <lineage>
        <taxon>Bacteria</taxon>
        <taxon>Candidatus Kaiseribacteriota</taxon>
    </lineage>
</organism>
<evidence type="ECO:0000313" key="2">
    <source>
        <dbReference type="EMBL" id="PIR86263.1"/>
    </source>
</evidence>
<evidence type="ECO:0008006" key="4">
    <source>
        <dbReference type="Google" id="ProtNLM"/>
    </source>
</evidence>
<comment type="caution">
    <text evidence="2">The sequence shown here is derived from an EMBL/GenBank/DDBJ whole genome shotgun (WGS) entry which is preliminary data.</text>
</comment>
<accession>A0A2H0UIP0</accession>
<sequence length="254" mass="27582">MTRFKKQHISAKQRENRCRGFTPTPIPSKKGVMKKGDYRDVTQKSGKDTLVKIGVSPAVAGRGFTPTPINARKIGVSPATAGRGFTLIETMVAISLLVVSVAAPMSLAVRSLSSAFYARDQVTAFHLAQEAIESIRIVRDGNALRAVQGASVDLLAGIPSTQGFPFTVDTRNNAMSLCDPAGCEPLYNNGEFYGHESGSGWEVTRFTRTVTANEVDENGDEIKVSVEVRWKSGTFQERSFTISENLYKWVGDGS</sequence>
<dbReference type="Pfam" id="PF07963">
    <property type="entry name" value="N_methyl"/>
    <property type="match status" value="1"/>
</dbReference>
<name>A0A2H0UIP0_9BACT</name>
<dbReference type="EMBL" id="PFBF01000042">
    <property type="protein sequence ID" value="PIR86263.1"/>
    <property type="molecule type" value="Genomic_DNA"/>
</dbReference>
<proteinExistence type="predicted"/>
<feature type="region of interest" description="Disordered" evidence="1">
    <location>
        <begin position="1"/>
        <end position="26"/>
    </location>
</feature>
<gene>
    <name evidence="2" type="ORF">COU13_01890</name>
</gene>
<dbReference type="NCBIfam" id="TIGR02532">
    <property type="entry name" value="IV_pilin_GFxxxE"/>
    <property type="match status" value="1"/>
</dbReference>
<evidence type="ECO:0000256" key="1">
    <source>
        <dbReference type="SAM" id="MobiDB-lite"/>
    </source>
</evidence>
<evidence type="ECO:0000313" key="3">
    <source>
        <dbReference type="Proteomes" id="UP000230706"/>
    </source>
</evidence>
<dbReference type="PROSITE" id="PS00409">
    <property type="entry name" value="PROKAR_NTER_METHYL"/>
    <property type="match status" value="1"/>
</dbReference>
<dbReference type="Proteomes" id="UP000230706">
    <property type="component" value="Unassembled WGS sequence"/>
</dbReference>
<reference evidence="3" key="1">
    <citation type="submission" date="2017-09" db="EMBL/GenBank/DDBJ databases">
        <title>Depth-based differentiation of microbial function through sediment-hosted aquifers and enrichment of novel symbionts in the deep terrestrial subsurface.</title>
        <authorList>
            <person name="Probst A.J."/>
            <person name="Ladd B."/>
            <person name="Jarett J.K."/>
            <person name="Geller-Mcgrath D.E."/>
            <person name="Sieber C.M.K."/>
            <person name="Emerson J.B."/>
            <person name="Anantharaman K."/>
            <person name="Thomas B.C."/>
            <person name="Malmstrom R."/>
            <person name="Stieglmeier M."/>
            <person name="Klingl A."/>
            <person name="Woyke T."/>
            <person name="Ryan C.M."/>
            <person name="Banfield J.F."/>
        </authorList>
    </citation>
    <scope>NUCLEOTIDE SEQUENCE [LARGE SCALE GENOMIC DNA]</scope>
</reference>
<protein>
    <recommendedName>
        <fullName evidence="4">Prepilin-type N-terminal cleavage/methylation domain-containing protein</fullName>
    </recommendedName>
</protein>